<reference evidence="3" key="1">
    <citation type="journal article" date="2019" name="Int. J. Syst. Evol. Microbiol.">
        <title>The Global Catalogue of Microorganisms (GCM) 10K type strain sequencing project: providing services to taxonomists for standard genome sequencing and annotation.</title>
        <authorList>
            <consortium name="The Broad Institute Genomics Platform"/>
            <consortium name="The Broad Institute Genome Sequencing Center for Infectious Disease"/>
            <person name="Wu L."/>
            <person name="Ma J."/>
        </authorList>
    </citation>
    <scope>NUCLEOTIDE SEQUENCE [LARGE SCALE GENOMIC DNA]</scope>
    <source>
        <strain evidence="3">CCUG 50213</strain>
    </source>
</reference>
<dbReference type="InterPro" id="IPR009061">
    <property type="entry name" value="DNA-bd_dom_put_sf"/>
</dbReference>
<evidence type="ECO:0000259" key="1">
    <source>
        <dbReference type="Pfam" id="PF12728"/>
    </source>
</evidence>
<organism evidence="2 3">
    <name type="scientific">Leucobacter albus</name>
    <dbReference type="NCBI Taxonomy" id="272210"/>
    <lineage>
        <taxon>Bacteria</taxon>
        <taxon>Bacillati</taxon>
        <taxon>Actinomycetota</taxon>
        <taxon>Actinomycetes</taxon>
        <taxon>Micrococcales</taxon>
        <taxon>Microbacteriaceae</taxon>
        <taxon>Leucobacter</taxon>
    </lineage>
</organism>
<feature type="domain" description="Helix-turn-helix" evidence="1">
    <location>
        <begin position="17"/>
        <end position="66"/>
    </location>
</feature>
<dbReference type="Proteomes" id="UP001597181">
    <property type="component" value="Unassembled WGS sequence"/>
</dbReference>
<name>A0ABW3TNA2_9MICO</name>
<keyword evidence="3" id="KW-1185">Reference proteome</keyword>
<sequence>MNPSTHTPAHLWNLEPLLSAGEVSDYLGIPVSTLYDWRTRDLGPRAHRIGKHLKYAVSDVCDWVTEAGLLRVWLTLVHSRERVRMSENDQQ</sequence>
<proteinExistence type="predicted"/>
<comment type="caution">
    <text evidence="2">The sequence shown here is derived from an EMBL/GenBank/DDBJ whole genome shotgun (WGS) entry which is preliminary data.</text>
</comment>
<gene>
    <name evidence="2" type="ORF">ACFQ3U_09795</name>
</gene>
<evidence type="ECO:0000313" key="3">
    <source>
        <dbReference type="Proteomes" id="UP001597181"/>
    </source>
</evidence>
<evidence type="ECO:0000313" key="2">
    <source>
        <dbReference type="EMBL" id="MFD1202180.1"/>
    </source>
</evidence>
<dbReference type="InterPro" id="IPR041657">
    <property type="entry name" value="HTH_17"/>
</dbReference>
<dbReference type="Pfam" id="PF12728">
    <property type="entry name" value="HTH_17"/>
    <property type="match status" value="1"/>
</dbReference>
<dbReference type="EMBL" id="JBHTLY010000004">
    <property type="protein sequence ID" value="MFD1202180.1"/>
    <property type="molecule type" value="Genomic_DNA"/>
</dbReference>
<accession>A0ABW3TNA2</accession>
<dbReference type="SUPFAM" id="SSF46955">
    <property type="entry name" value="Putative DNA-binding domain"/>
    <property type="match status" value="1"/>
</dbReference>
<protein>
    <submittedName>
        <fullName evidence="2">Helix-turn-helix transcriptional regulator</fullName>
    </submittedName>
</protein>
<dbReference type="RefSeq" id="WP_343961265.1">
    <property type="nucleotide sequence ID" value="NZ_BAAAKZ010000010.1"/>
</dbReference>